<dbReference type="Proteomes" id="UP000703590">
    <property type="component" value="Unassembled WGS sequence"/>
</dbReference>
<evidence type="ECO:0000256" key="1">
    <source>
        <dbReference type="SAM" id="Phobius"/>
    </source>
</evidence>
<organism evidence="2 3">
    <name type="scientific">Sulfurospirillum tamanense</name>
    <dbReference type="NCBI Taxonomy" id="2813362"/>
    <lineage>
        <taxon>Bacteria</taxon>
        <taxon>Pseudomonadati</taxon>
        <taxon>Campylobacterota</taxon>
        <taxon>Epsilonproteobacteria</taxon>
        <taxon>Campylobacterales</taxon>
        <taxon>Sulfurospirillaceae</taxon>
        <taxon>Sulfurospirillum</taxon>
    </lineage>
</organism>
<dbReference type="PANTHER" id="PTHR32063">
    <property type="match status" value="1"/>
</dbReference>
<dbReference type="SUPFAM" id="SSF82866">
    <property type="entry name" value="Multidrug efflux transporter AcrB transmembrane domain"/>
    <property type="match status" value="1"/>
</dbReference>
<dbReference type="SUPFAM" id="SSF82693">
    <property type="entry name" value="Multidrug efflux transporter AcrB pore domain, PN1, PN2, PC1 and PC2 subdomains"/>
    <property type="match status" value="1"/>
</dbReference>
<keyword evidence="1" id="KW-0812">Transmembrane</keyword>
<evidence type="ECO:0000313" key="3">
    <source>
        <dbReference type="Proteomes" id="UP000703590"/>
    </source>
</evidence>
<sequence>MSQPLQAHTIAGRIARAFLHNPLTPLLGITLLLLGYLALVITPREEDPQIAISGGTIMVMLPGASPEEVRNVIIKPLERKIKEIQGVEHIYGVAAQNMGMLNVMYTIGEDREISNVKLYDKVMQNMDQLPKGALAPLVRPFDIDIDIPILSVAFYLKPDSPLDYVGLTQRVDAVRSGLGGVENLAKMEIKGGATEQYNILVDAHKLSFYGLSLGQVAVQLDALLSKNPNTKLRTKEGELVVFGVQGVLENKTQLQHLIVALHQGAPVYLQDIATITQGEAVQTFERAYVHLPNSLENAHRQVTLTLSKLRGSNAVVIAQEVLEELKAWEEVFANEGIGTLVTRNYGTRADKAVNDLVSNLAVSIVIISLLLVFTLGWRESLIVTFLVPAIFAVTLFVAYLGDQTINRITLFAFLLSLGILVDAAIIVIENIHRHLQTKGSSDRSTDEIILEATDEISAPTNIATIAIILTMVPMAFVGQMMGQFMRPIPLNVPVTIFASLVIAYIFAPYLARRILKRAPKGDSHEV</sequence>
<feature type="transmembrane region" description="Helical" evidence="1">
    <location>
        <begin position="356"/>
        <end position="375"/>
    </location>
</feature>
<dbReference type="SUPFAM" id="SSF82714">
    <property type="entry name" value="Multidrug efflux transporter AcrB TolC docking domain, DN and DC subdomains"/>
    <property type="match status" value="1"/>
</dbReference>
<accession>A0ABS2WPQ0</accession>
<keyword evidence="3" id="KW-1185">Reference proteome</keyword>
<dbReference type="PRINTS" id="PR00702">
    <property type="entry name" value="ACRIFLAVINRP"/>
</dbReference>
<dbReference type="Gene3D" id="3.30.70.1320">
    <property type="entry name" value="Multidrug efflux transporter AcrB pore domain like"/>
    <property type="match status" value="1"/>
</dbReference>
<dbReference type="InterPro" id="IPR001036">
    <property type="entry name" value="Acrflvin-R"/>
</dbReference>
<proteinExistence type="predicted"/>
<feature type="transmembrane region" description="Helical" evidence="1">
    <location>
        <begin position="408"/>
        <end position="428"/>
    </location>
</feature>
<gene>
    <name evidence="2" type="ORF">JWV37_02020</name>
</gene>
<reference evidence="3" key="1">
    <citation type="submission" date="2021-02" db="EMBL/GenBank/DDBJ databases">
        <title>Sulfurospirillum tamanensis sp. nov.</title>
        <authorList>
            <person name="Merkel A.Y."/>
        </authorList>
    </citation>
    <scope>NUCLEOTIDE SEQUENCE [LARGE SCALE GENOMIC DNA]</scope>
    <source>
        <strain evidence="3">T05b</strain>
    </source>
</reference>
<dbReference type="Gene3D" id="3.30.2090.10">
    <property type="entry name" value="Multidrug efflux transporter AcrB TolC docking domain, DN and DC subdomains"/>
    <property type="match status" value="1"/>
</dbReference>
<dbReference type="Gene3D" id="3.30.70.1430">
    <property type="entry name" value="Multidrug efflux transporter AcrB pore domain"/>
    <property type="match status" value="1"/>
</dbReference>
<reference evidence="2 3" key="3">
    <citation type="submission" date="2021-02" db="EMBL/GenBank/DDBJ databases">
        <authorList>
            <person name="Merkel A.Y."/>
        </authorList>
    </citation>
    <scope>NUCLEOTIDE SEQUENCE [LARGE SCALE GENOMIC DNA]</scope>
    <source>
        <strain evidence="2 3">T05b</strain>
    </source>
</reference>
<dbReference type="PANTHER" id="PTHR32063:SF16">
    <property type="entry name" value="CATION EFFLUX SYSTEM (ACRB_ACRD_ACRF FAMILY)"/>
    <property type="match status" value="1"/>
</dbReference>
<dbReference type="EMBL" id="JAFHKK010000002">
    <property type="protein sequence ID" value="MBN2963542.1"/>
    <property type="molecule type" value="Genomic_DNA"/>
</dbReference>
<evidence type="ECO:0000313" key="2">
    <source>
        <dbReference type="EMBL" id="MBN2963542.1"/>
    </source>
</evidence>
<protein>
    <submittedName>
        <fullName evidence="2">Efflux RND transporter permease subunit</fullName>
    </submittedName>
</protein>
<keyword evidence="1" id="KW-0472">Membrane</keyword>
<name>A0ABS2WPQ0_9BACT</name>
<feature type="transmembrane region" description="Helical" evidence="1">
    <location>
        <begin position="490"/>
        <end position="511"/>
    </location>
</feature>
<dbReference type="InterPro" id="IPR027463">
    <property type="entry name" value="AcrB_DN_DC_subdom"/>
</dbReference>
<reference evidence="2 3" key="2">
    <citation type="submission" date="2021-02" db="EMBL/GenBank/DDBJ databases">
        <title>Sulfurospirillum tamanensis sp. nov.</title>
        <authorList>
            <person name="Frolova A."/>
            <person name="Merkel A."/>
            <person name="Slobodkin A."/>
        </authorList>
    </citation>
    <scope>NUCLEOTIDE SEQUENCE [LARGE SCALE GENOMIC DNA]</scope>
    <source>
        <strain evidence="2 3">T05b</strain>
    </source>
</reference>
<dbReference type="Pfam" id="PF00873">
    <property type="entry name" value="ACR_tran"/>
    <property type="match status" value="1"/>
</dbReference>
<feature type="transmembrane region" description="Helical" evidence="1">
    <location>
        <begin position="381"/>
        <end position="401"/>
    </location>
</feature>
<feature type="transmembrane region" description="Helical" evidence="1">
    <location>
        <begin position="23"/>
        <end position="41"/>
    </location>
</feature>
<dbReference type="Gene3D" id="1.20.1640.10">
    <property type="entry name" value="Multidrug efflux transporter AcrB transmembrane domain"/>
    <property type="match status" value="1"/>
</dbReference>
<dbReference type="RefSeq" id="WP_205457980.1">
    <property type="nucleotide sequence ID" value="NZ_JAFHKK010000002.1"/>
</dbReference>
<comment type="caution">
    <text evidence="2">The sequence shown here is derived from an EMBL/GenBank/DDBJ whole genome shotgun (WGS) entry which is preliminary data.</text>
</comment>
<feature type="transmembrane region" description="Helical" evidence="1">
    <location>
        <begin position="460"/>
        <end position="478"/>
    </location>
</feature>
<keyword evidence="1" id="KW-1133">Transmembrane helix</keyword>